<organism evidence="4 5">
    <name type="scientific">Azospira restricta</name>
    <dbReference type="NCBI Taxonomy" id="404405"/>
    <lineage>
        <taxon>Bacteria</taxon>
        <taxon>Pseudomonadati</taxon>
        <taxon>Pseudomonadota</taxon>
        <taxon>Betaproteobacteria</taxon>
        <taxon>Rhodocyclales</taxon>
        <taxon>Rhodocyclaceae</taxon>
        <taxon>Azospira</taxon>
    </lineage>
</organism>
<dbReference type="Pfam" id="PF01927">
    <property type="entry name" value="Mut7-C"/>
    <property type="match status" value="1"/>
</dbReference>
<feature type="domain" description="Mut7-C RNAse" evidence="2">
    <location>
        <begin position="101"/>
        <end position="245"/>
    </location>
</feature>
<reference evidence="4" key="1">
    <citation type="submission" date="2020-11" db="EMBL/GenBank/DDBJ databases">
        <title>Azospira restricta DSM 18626 genome sequence.</title>
        <authorList>
            <person name="Moe W.M."/>
        </authorList>
    </citation>
    <scope>NUCLEOTIDE SEQUENCE</scope>
    <source>
        <strain evidence="4">DSM 18626</strain>
    </source>
</reference>
<dbReference type="RefSeq" id="WP_203387465.1">
    <property type="nucleotide sequence ID" value="NZ_CP064781.1"/>
</dbReference>
<dbReference type="PANTHER" id="PTHR39081">
    <property type="entry name" value="MUT7-C DOMAIN-CONTAINING PROTEIN"/>
    <property type="match status" value="1"/>
</dbReference>
<dbReference type="AlphaFoldDB" id="A0A974Y3K7"/>
<evidence type="ECO:0000256" key="1">
    <source>
        <dbReference type="PROSITE-ProRule" id="PRU00182"/>
    </source>
</evidence>
<evidence type="ECO:0000313" key="5">
    <source>
        <dbReference type="Proteomes" id="UP000663444"/>
    </source>
</evidence>
<dbReference type="InterPro" id="IPR002782">
    <property type="entry name" value="Mut7-C_RNAse_dom"/>
</dbReference>
<dbReference type="Gene3D" id="3.10.20.30">
    <property type="match status" value="1"/>
</dbReference>
<sequence>MASAPPVTAVFRFYAELNDFVARERRFGDSAFAVAADATVKHAVEALGVPHTEIELILVNGAPVDFAHRLRDGDRVSVYPLFEALDVTPLLRLRPQPLRDTRFFADAHLGALARLLRLAGFDTRYDNHVGDDEIVRVALAERRIVLSRDRDLLLRRDLTHGCYVHAQRPDAQLAEVLARLDLADGLRPFSRCLDCNAPLRAATTDEVAAAELPPDVRARQRRFSTCDACGKVFWEGGHWQRMRERLARAVAAARERRGDAPFVGID</sequence>
<feature type="domain" description="Ubiquitin Mut7-C" evidence="3">
    <location>
        <begin position="8"/>
        <end position="86"/>
    </location>
</feature>
<dbReference type="Proteomes" id="UP000663444">
    <property type="component" value="Chromosome"/>
</dbReference>
<dbReference type="InterPro" id="IPR012675">
    <property type="entry name" value="Beta-grasp_dom_sf"/>
</dbReference>
<protein>
    <submittedName>
        <fullName evidence="4">Mut7-C ubiquitin/RNAse domain-containing protein</fullName>
    </submittedName>
</protein>
<dbReference type="PROSITE" id="PS50889">
    <property type="entry name" value="S4"/>
    <property type="match status" value="1"/>
</dbReference>
<keyword evidence="1" id="KW-0694">RNA-binding</keyword>
<proteinExistence type="predicted"/>
<dbReference type="Pfam" id="PF14451">
    <property type="entry name" value="Ub-Mut7C"/>
    <property type="match status" value="1"/>
</dbReference>
<dbReference type="InterPro" id="IPR027798">
    <property type="entry name" value="Ub_Mut7C"/>
</dbReference>
<keyword evidence="5" id="KW-1185">Reference proteome</keyword>
<evidence type="ECO:0000259" key="3">
    <source>
        <dbReference type="Pfam" id="PF14451"/>
    </source>
</evidence>
<dbReference type="KEGG" id="ares:IWH25_00820"/>
<dbReference type="InterPro" id="IPR016155">
    <property type="entry name" value="Mopterin_synth/thiamin_S_b"/>
</dbReference>
<gene>
    <name evidence="4" type="ORF">IWH25_00820</name>
</gene>
<dbReference type="EMBL" id="CP064781">
    <property type="protein sequence ID" value="QRJ63935.1"/>
    <property type="molecule type" value="Genomic_DNA"/>
</dbReference>
<accession>A0A974Y3K7</accession>
<dbReference type="PANTHER" id="PTHR39081:SF1">
    <property type="entry name" value="MUT7-C RNASE DOMAIN-CONTAINING PROTEIN"/>
    <property type="match status" value="1"/>
</dbReference>
<evidence type="ECO:0000313" key="4">
    <source>
        <dbReference type="EMBL" id="QRJ63935.1"/>
    </source>
</evidence>
<dbReference type="GO" id="GO:0003723">
    <property type="term" value="F:RNA binding"/>
    <property type="evidence" value="ECO:0007669"/>
    <property type="project" value="UniProtKB-KW"/>
</dbReference>
<dbReference type="SUPFAM" id="SSF54285">
    <property type="entry name" value="MoaD/ThiS"/>
    <property type="match status" value="1"/>
</dbReference>
<name>A0A974Y3K7_9RHOO</name>
<evidence type="ECO:0000259" key="2">
    <source>
        <dbReference type="Pfam" id="PF01927"/>
    </source>
</evidence>